<feature type="region of interest" description="Disordered" evidence="1">
    <location>
        <begin position="328"/>
        <end position="351"/>
    </location>
</feature>
<evidence type="ECO:0000259" key="2">
    <source>
        <dbReference type="Pfam" id="PF20410"/>
    </source>
</evidence>
<name>A0A0H2X9N8_XANC8</name>
<feature type="compositionally biased region" description="Low complexity" evidence="1">
    <location>
        <begin position="334"/>
        <end position="343"/>
    </location>
</feature>
<dbReference type="RefSeq" id="WP_011036338.1">
    <property type="nucleotide sequence ID" value="NC_007086.1"/>
</dbReference>
<dbReference type="HOGENOM" id="CLU_927336_0_0_6"/>
<protein>
    <recommendedName>
        <fullName evidence="2">X-Tfes XVIPCD domain-containing protein</fullName>
    </recommendedName>
</protein>
<dbReference type="InterPro" id="IPR046519">
    <property type="entry name" value="X-Tfes_XVIPCD"/>
</dbReference>
<dbReference type="KEGG" id="xcb:XC_3104"/>
<dbReference type="EMBL" id="CP000050">
    <property type="protein sequence ID" value="AAY50150.1"/>
    <property type="molecule type" value="Genomic_DNA"/>
</dbReference>
<dbReference type="Pfam" id="PF20410">
    <property type="entry name" value="X-Tfes_XVIPCD"/>
    <property type="match status" value="1"/>
</dbReference>
<organism evidence="3 4">
    <name type="scientific">Xanthomonas campestris pv. campestris (strain 8004)</name>
    <dbReference type="NCBI Taxonomy" id="314565"/>
    <lineage>
        <taxon>Bacteria</taxon>
        <taxon>Pseudomonadati</taxon>
        <taxon>Pseudomonadota</taxon>
        <taxon>Gammaproteobacteria</taxon>
        <taxon>Lysobacterales</taxon>
        <taxon>Lysobacteraceae</taxon>
        <taxon>Xanthomonas</taxon>
    </lineage>
</organism>
<evidence type="ECO:0000313" key="4">
    <source>
        <dbReference type="Proteomes" id="UP000000420"/>
    </source>
</evidence>
<evidence type="ECO:0000256" key="1">
    <source>
        <dbReference type="SAM" id="MobiDB-lite"/>
    </source>
</evidence>
<gene>
    <name evidence="3" type="ordered locus">XC_3104</name>
</gene>
<accession>A0A0H2X9N8</accession>
<sequence>MDKQQYTVTIVIAAPGTPLYKNGEQQVIDGEPANSGPGHMFFILDDSKSKPISYGFAPITHGEMNGPGKIYNSDAKEYHNPAYSRTIEISKEQYEKLQKFGEEPEKLGFDKEYRDVHNNCVDFTWAALNHAGLHRNKSIDVNGLLGPGGVGQLLPDVRIPLPVEGSGKDAYRPLRNIHGVESIEAPFPQSPLNKEVRHPLPADRSIQQHLLSDQQQLPSLRNPDHPGHTLFAQAQTHVQALDQANNRQSDARSDNLAGCLAVQSCKMGMNRIDDVRLSEDASHAFAVQNNPNSLGPHDQLRAHVDTVVALNTPLEQSSQNWVQAAAERAHGEQQRQIQQEQSQPHPARALT</sequence>
<proteinExistence type="predicted"/>
<feature type="domain" description="X-Tfes XVIPCD" evidence="2">
    <location>
        <begin position="221"/>
        <end position="322"/>
    </location>
</feature>
<reference evidence="3 4" key="1">
    <citation type="journal article" date="2005" name="Genome Res.">
        <title>Comparative and functional genomic analyses of the pathogenicity of phytopathogen Xanthomonas campestris pv. campestris.</title>
        <authorList>
            <person name="Qian W."/>
            <person name="Jia Y."/>
            <person name="Ren S.X."/>
            <person name="He Y.Q."/>
            <person name="Feng J.X."/>
            <person name="Lu L.F."/>
            <person name="Sun Q."/>
            <person name="Ying G."/>
            <person name="Tang D.J."/>
            <person name="Tang H."/>
            <person name="Wu W."/>
            <person name="Hao P."/>
            <person name="Wang L."/>
            <person name="Jiang B.L."/>
            <person name="Zeng S."/>
            <person name="Gu W.Y."/>
            <person name="Lu G."/>
            <person name="Rong L."/>
            <person name="Tian Y."/>
            <person name="Yao Z."/>
            <person name="Fu G."/>
            <person name="Chen B."/>
            <person name="Fang R."/>
            <person name="Qiang B."/>
            <person name="Chen Z."/>
            <person name="Zhao G.P."/>
            <person name="Tang J.L."/>
            <person name="He C."/>
        </authorList>
    </citation>
    <scope>NUCLEOTIDE SEQUENCE [LARGE SCALE GENOMIC DNA]</scope>
    <source>
        <strain evidence="3 4">8004</strain>
    </source>
</reference>
<dbReference type="Proteomes" id="UP000000420">
    <property type="component" value="Chromosome"/>
</dbReference>
<dbReference type="AlphaFoldDB" id="A0A0H2X9N8"/>
<evidence type="ECO:0000313" key="3">
    <source>
        <dbReference type="EMBL" id="AAY50150.1"/>
    </source>
</evidence>